<dbReference type="PANTHER" id="PTHR44688:SF16">
    <property type="entry name" value="DNA-BINDING TRANSCRIPTIONAL ACTIVATOR DEVR_DOSR"/>
    <property type="match status" value="1"/>
</dbReference>
<dbReference type="GO" id="GO:0003677">
    <property type="term" value="F:DNA binding"/>
    <property type="evidence" value="ECO:0007669"/>
    <property type="project" value="UniProtKB-KW"/>
</dbReference>
<feature type="domain" description="HTH luxR-type" evidence="4">
    <location>
        <begin position="192"/>
        <end position="257"/>
    </location>
</feature>
<dbReference type="InterPro" id="IPR013655">
    <property type="entry name" value="PAS_fold_3"/>
</dbReference>
<proteinExistence type="predicted"/>
<name>A0A1N6ENV7_9FLAO</name>
<evidence type="ECO:0000256" key="1">
    <source>
        <dbReference type="ARBA" id="ARBA00023015"/>
    </source>
</evidence>
<evidence type="ECO:0000259" key="4">
    <source>
        <dbReference type="PROSITE" id="PS50043"/>
    </source>
</evidence>
<accession>A0A1N6ENV7</accession>
<keyword evidence="3" id="KW-0804">Transcription</keyword>
<evidence type="ECO:0000256" key="3">
    <source>
        <dbReference type="ARBA" id="ARBA00023163"/>
    </source>
</evidence>
<dbReference type="PROSITE" id="PS50112">
    <property type="entry name" value="PAS"/>
    <property type="match status" value="1"/>
</dbReference>
<evidence type="ECO:0000256" key="2">
    <source>
        <dbReference type="ARBA" id="ARBA00023125"/>
    </source>
</evidence>
<gene>
    <name evidence="6" type="ORF">SAMN05444409_0756</name>
</gene>
<keyword evidence="1" id="KW-0805">Transcription regulation</keyword>
<dbReference type="Pfam" id="PF00196">
    <property type="entry name" value="GerE"/>
    <property type="match status" value="1"/>
</dbReference>
<evidence type="ECO:0000313" key="7">
    <source>
        <dbReference type="Proteomes" id="UP000185207"/>
    </source>
</evidence>
<evidence type="ECO:0000259" key="5">
    <source>
        <dbReference type="PROSITE" id="PS50112"/>
    </source>
</evidence>
<dbReference type="InterPro" id="IPR036388">
    <property type="entry name" value="WH-like_DNA-bd_sf"/>
</dbReference>
<dbReference type="Gene3D" id="1.10.10.10">
    <property type="entry name" value="Winged helix-like DNA-binding domain superfamily/Winged helix DNA-binding domain"/>
    <property type="match status" value="1"/>
</dbReference>
<reference evidence="7" key="1">
    <citation type="submission" date="2016-11" db="EMBL/GenBank/DDBJ databases">
        <authorList>
            <person name="Varghese N."/>
            <person name="Submissions S."/>
        </authorList>
    </citation>
    <scope>NUCLEOTIDE SEQUENCE [LARGE SCALE GENOMIC DNA]</scope>
    <source>
        <strain evidence="7">DSM 27623</strain>
    </source>
</reference>
<organism evidence="6 7">
    <name type="scientific">Epilithonimonas zeae</name>
    <dbReference type="NCBI Taxonomy" id="1416779"/>
    <lineage>
        <taxon>Bacteria</taxon>
        <taxon>Pseudomonadati</taxon>
        <taxon>Bacteroidota</taxon>
        <taxon>Flavobacteriia</taxon>
        <taxon>Flavobacteriales</taxon>
        <taxon>Weeksellaceae</taxon>
        <taxon>Chryseobacterium group</taxon>
        <taxon>Epilithonimonas</taxon>
    </lineage>
</organism>
<keyword evidence="2" id="KW-0238">DNA-binding</keyword>
<dbReference type="AlphaFoldDB" id="A0A1N6ENV7"/>
<dbReference type="SMART" id="SM00421">
    <property type="entry name" value="HTH_LUXR"/>
    <property type="match status" value="1"/>
</dbReference>
<evidence type="ECO:0000313" key="6">
    <source>
        <dbReference type="EMBL" id="SIN84695.1"/>
    </source>
</evidence>
<dbReference type="GO" id="GO:0006355">
    <property type="term" value="P:regulation of DNA-templated transcription"/>
    <property type="evidence" value="ECO:0007669"/>
    <property type="project" value="InterPro"/>
</dbReference>
<dbReference type="InterPro" id="IPR016032">
    <property type="entry name" value="Sig_transdc_resp-reg_C-effctor"/>
</dbReference>
<dbReference type="CDD" id="cd06170">
    <property type="entry name" value="LuxR_C_like"/>
    <property type="match status" value="1"/>
</dbReference>
<dbReference type="Gene3D" id="3.30.450.20">
    <property type="entry name" value="PAS domain"/>
    <property type="match status" value="1"/>
</dbReference>
<dbReference type="SUPFAM" id="SSF46894">
    <property type="entry name" value="C-terminal effector domain of the bipartite response regulators"/>
    <property type="match status" value="1"/>
</dbReference>
<dbReference type="RefSeq" id="WP_245799015.1">
    <property type="nucleotide sequence ID" value="NZ_FSRK01000001.1"/>
</dbReference>
<sequence length="259" mass="30684">MKNSKPSLYEAAAKVWKTVVNKETIPDTEQLHKQIEWYKRLLNVFHAGDYFYYVFNMYTTEFDVISDNISEILGYNSNEITVTLFMEIIHPDDRSYFLSFESKVVEFFKTLPFEKAKYYKVQYDIRLRKKDGRYIRILHQAVQVDYDEKNYYRTLSLDTDISHIKPEGIPCFSIIGFDNEPSYYNIQVTERLTKSFDLFTKREKEILKCIVEGKNTKTIADELFISINTVNNHRKNILSKAEVHTPLELVCKSIKEGWI</sequence>
<keyword evidence="7" id="KW-1185">Reference proteome</keyword>
<dbReference type="EMBL" id="FSRK01000001">
    <property type="protein sequence ID" value="SIN84695.1"/>
    <property type="molecule type" value="Genomic_DNA"/>
</dbReference>
<dbReference type="SUPFAM" id="SSF55785">
    <property type="entry name" value="PYP-like sensor domain (PAS domain)"/>
    <property type="match status" value="1"/>
</dbReference>
<dbReference type="InterPro" id="IPR000792">
    <property type="entry name" value="Tscrpt_reg_LuxR_C"/>
</dbReference>
<dbReference type="STRING" id="1416779.SAMN05444409_0756"/>
<protein>
    <submittedName>
        <fullName evidence="6">Transcriptional regulator, LuxR family</fullName>
    </submittedName>
</protein>
<dbReference type="InterPro" id="IPR035965">
    <property type="entry name" value="PAS-like_dom_sf"/>
</dbReference>
<dbReference type="PROSITE" id="PS50043">
    <property type="entry name" value="HTH_LUXR_2"/>
    <property type="match status" value="1"/>
</dbReference>
<dbReference type="PROSITE" id="PS00622">
    <property type="entry name" value="HTH_LUXR_1"/>
    <property type="match status" value="1"/>
</dbReference>
<dbReference type="Proteomes" id="UP000185207">
    <property type="component" value="Unassembled WGS sequence"/>
</dbReference>
<dbReference type="CDD" id="cd00130">
    <property type="entry name" value="PAS"/>
    <property type="match status" value="1"/>
</dbReference>
<dbReference type="PANTHER" id="PTHR44688">
    <property type="entry name" value="DNA-BINDING TRANSCRIPTIONAL ACTIVATOR DEVR_DOSR"/>
    <property type="match status" value="1"/>
</dbReference>
<dbReference type="Pfam" id="PF08447">
    <property type="entry name" value="PAS_3"/>
    <property type="match status" value="1"/>
</dbReference>
<dbReference type="PRINTS" id="PR00038">
    <property type="entry name" value="HTHLUXR"/>
</dbReference>
<dbReference type="InterPro" id="IPR000014">
    <property type="entry name" value="PAS"/>
</dbReference>
<feature type="domain" description="PAS" evidence="5">
    <location>
        <begin position="65"/>
        <end position="106"/>
    </location>
</feature>